<dbReference type="InterPro" id="IPR036388">
    <property type="entry name" value="WH-like_DNA-bd_sf"/>
</dbReference>
<evidence type="ECO:0000313" key="4">
    <source>
        <dbReference type="EMBL" id="QFI40180.1"/>
    </source>
</evidence>
<dbReference type="GO" id="GO:0000160">
    <property type="term" value="P:phosphorelay signal transduction system"/>
    <property type="evidence" value="ECO:0007669"/>
    <property type="project" value="InterPro"/>
</dbReference>
<reference evidence="4 5" key="1">
    <citation type="submission" date="2019-09" db="EMBL/GenBank/DDBJ databases">
        <title>Hybrid Assembly of the complete Genome of the Deep-Sea Bacterium Moritella marina from long Nanopore and Illumina reads.</title>
        <authorList>
            <person name="Magin S."/>
            <person name="Georgoulis A."/>
            <person name="Papadimitriou K."/>
            <person name="Iliakis G."/>
            <person name="Vorgias C.E."/>
        </authorList>
    </citation>
    <scope>NUCLEOTIDE SEQUENCE [LARGE SCALE GENOMIC DNA]</scope>
    <source>
        <strain evidence="4 5">MP-1</strain>
    </source>
</reference>
<feature type="domain" description="OmpR/PhoB-type" evidence="3">
    <location>
        <begin position="16"/>
        <end position="119"/>
    </location>
</feature>
<dbReference type="PROSITE" id="PS51755">
    <property type="entry name" value="OMPR_PHOB"/>
    <property type="match status" value="1"/>
</dbReference>
<evidence type="ECO:0000313" key="5">
    <source>
        <dbReference type="Proteomes" id="UP000327424"/>
    </source>
</evidence>
<gene>
    <name evidence="4" type="ORF">FR932_01135</name>
</gene>
<dbReference type="SUPFAM" id="SSF46894">
    <property type="entry name" value="C-terminal effector domain of the bipartite response regulators"/>
    <property type="match status" value="1"/>
</dbReference>
<dbReference type="EMBL" id="CP044399">
    <property type="protein sequence ID" value="QFI40180.1"/>
    <property type="molecule type" value="Genomic_DNA"/>
</dbReference>
<keyword evidence="5" id="KW-1185">Reference proteome</keyword>
<name>A0A5J6WTN6_MORMI</name>
<dbReference type="SMART" id="SM00862">
    <property type="entry name" value="Trans_reg_C"/>
    <property type="match status" value="1"/>
</dbReference>
<protein>
    <recommendedName>
        <fullName evidence="3">OmpR/PhoB-type domain-containing protein</fullName>
    </recommendedName>
</protein>
<evidence type="ECO:0000259" key="3">
    <source>
        <dbReference type="PROSITE" id="PS51755"/>
    </source>
</evidence>
<evidence type="ECO:0000256" key="2">
    <source>
        <dbReference type="PROSITE-ProRule" id="PRU01091"/>
    </source>
</evidence>
<evidence type="ECO:0000256" key="1">
    <source>
        <dbReference type="ARBA" id="ARBA00023125"/>
    </source>
</evidence>
<accession>A0A5J6WTN6</accession>
<dbReference type="InterPro" id="IPR001867">
    <property type="entry name" value="OmpR/PhoB-type_DNA-bd"/>
</dbReference>
<dbReference type="Pfam" id="PF00486">
    <property type="entry name" value="Trans_reg_C"/>
    <property type="match status" value="1"/>
</dbReference>
<dbReference type="GO" id="GO:0006355">
    <property type="term" value="P:regulation of DNA-templated transcription"/>
    <property type="evidence" value="ECO:0007669"/>
    <property type="project" value="InterPro"/>
</dbReference>
<proteinExistence type="predicted"/>
<dbReference type="KEGG" id="mmaa:FR932_01135"/>
<sequence>MVIRENIISYCETTTEEYIEIGSVKLSLNSGLYFEINHKSDISEYNKLGKRELLLLTFLLQSPREVIGKELIVKTVWPNRIVTDSSLNVTVHNLRKFIKSVSSNIIIKNFSGVGYALYKNAAS</sequence>
<dbReference type="GO" id="GO:0003677">
    <property type="term" value="F:DNA binding"/>
    <property type="evidence" value="ECO:0007669"/>
    <property type="project" value="UniProtKB-UniRule"/>
</dbReference>
<dbReference type="Proteomes" id="UP000327424">
    <property type="component" value="Chromosome"/>
</dbReference>
<dbReference type="Gene3D" id="1.10.10.10">
    <property type="entry name" value="Winged helix-like DNA-binding domain superfamily/Winged helix DNA-binding domain"/>
    <property type="match status" value="1"/>
</dbReference>
<organism evidence="4 5">
    <name type="scientific">Moritella marina ATCC 15381</name>
    <dbReference type="NCBI Taxonomy" id="1202962"/>
    <lineage>
        <taxon>Bacteria</taxon>
        <taxon>Pseudomonadati</taxon>
        <taxon>Pseudomonadota</taxon>
        <taxon>Gammaproteobacteria</taxon>
        <taxon>Alteromonadales</taxon>
        <taxon>Moritellaceae</taxon>
        <taxon>Moritella</taxon>
    </lineage>
</organism>
<feature type="DNA-binding region" description="OmpR/PhoB-type" evidence="2">
    <location>
        <begin position="16"/>
        <end position="119"/>
    </location>
</feature>
<dbReference type="AlphaFoldDB" id="A0A5J6WTN6"/>
<dbReference type="InterPro" id="IPR016032">
    <property type="entry name" value="Sig_transdc_resp-reg_C-effctor"/>
</dbReference>
<keyword evidence="1 2" id="KW-0238">DNA-binding</keyword>